<evidence type="ECO:0000259" key="1">
    <source>
        <dbReference type="Pfam" id="PF12697"/>
    </source>
</evidence>
<keyword evidence="2" id="KW-0378">Hydrolase</keyword>
<dbReference type="AlphaFoldDB" id="A9WB98"/>
<dbReference type="Proteomes" id="UP000002008">
    <property type="component" value="Chromosome"/>
</dbReference>
<dbReference type="PANTHER" id="PTHR46438:SF11">
    <property type="entry name" value="LIPASE-RELATED"/>
    <property type="match status" value="1"/>
</dbReference>
<sequence length="312" mass="34154">MLGRIFAPLSTVSLPLVYGLSHRALLRMGATSQERCLNGIRAHYYAMPARGAGDLPVLLLHGIADRAQTWSFVMPQLTTIGPVYALDLAGFGLSGFPPGQRYATIDQQVALVQAFIREVIGRPALLVGNSMGGWISIRVALATPELVVGLVLLAPGGAILRGRESWEPFLHTIELADARAVRQALRQMYGRPPLPLYLAGHGLRSIFHRDPVTQFIAHLDEQAMLRPTDLQALQVPTALIWGEADRFLPPESREFFCANLPNPRLLLLPGCGHMPQQQRPRQVAAFIRRFAQEISGQAPATTAQHHSQHSAG</sequence>
<dbReference type="EnsemblBacteria" id="ABY36891">
    <property type="protein sequence ID" value="ABY36891"/>
    <property type="gene ID" value="Caur_3713"/>
</dbReference>
<evidence type="ECO:0000313" key="3">
    <source>
        <dbReference type="Proteomes" id="UP000002008"/>
    </source>
</evidence>
<dbReference type="STRING" id="324602.Caur_3713"/>
<dbReference type="RefSeq" id="WP_012259544.1">
    <property type="nucleotide sequence ID" value="NC_010175.1"/>
</dbReference>
<dbReference type="KEGG" id="cau:Caur_3713"/>
<dbReference type="Gene3D" id="3.40.50.1820">
    <property type="entry name" value="alpha/beta hydrolase"/>
    <property type="match status" value="1"/>
</dbReference>
<evidence type="ECO:0000313" key="2">
    <source>
        <dbReference type="EMBL" id="ABY36891.1"/>
    </source>
</evidence>
<dbReference type="PRINTS" id="PR00111">
    <property type="entry name" value="ABHYDROLASE"/>
</dbReference>
<dbReference type="ESTHER" id="chlau-q3e621">
    <property type="family name" value="AlphaBeta_hydrolase"/>
</dbReference>
<dbReference type="EMBL" id="CP000909">
    <property type="protein sequence ID" value="ABY36891.1"/>
    <property type="molecule type" value="Genomic_DNA"/>
</dbReference>
<dbReference type="FunFam" id="3.40.50.1820:FF:000666">
    <property type="entry name" value="Alpha/beta hydrolase"/>
    <property type="match status" value="1"/>
</dbReference>
<reference evidence="3" key="1">
    <citation type="journal article" date="2011" name="BMC Genomics">
        <title>Complete genome sequence of the filamentous anoxygenic phototrophic bacterium Chloroflexus aurantiacus.</title>
        <authorList>
            <person name="Tang K.H."/>
            <person name="Barry K."/>
            <person name="Chertkov O."/>
            <person name="Dalin E."/>
            <person name="Han C.S."/>
            <person name="Hauser L.J."/>
            <person name="Honchak B.M."/>
            <person name="Karbach L.E."/>
            <person name="Land M.L."/>
            <person name="Lapidus A."/>
            <person name="Larimer F.W."/>
            <person name="Mikhailova N."/>
            <person name="Pitluck S."/>
            <person name="Pierson B.K."/>
            <person name="Blankenship R.E."/>
        </authorList>
    </citation>
    <scope>NUCLEOTIDE SEQUENCE [LARGE SCALE GENOMIC DNA]</scope>
    <source>
        <strain evidence="3">ATCC 29366 / DSM 635 / J-10-fl</strain>
    </source>
</reference>
<protein>
    <submittedName>
        <fullName evidence="2">Alpha/beta hydrolase fold-containing protein</fullName>
    </submittedName>
</protein>
<dbReference type="HOGENOM" id="CLU_020336_13_2_0"/>
<keyword evidence="3" id="KW-1185">Reference proteome</keyword>
<proteinExistence type="predicted"/>
<dbReference type="PATRIC" id="fig|324602.8.peg.4164"/>
<dbReference type="InterPro" id="IPR000073">
    <property type="entry name" value="AB_hydrolase_1"/>
</dbReference>
<feature type="domain" description="AB hydrolase-1" evidence="1">
    <location>
        <begin position="57"/>
        <end position="285"/>
    </location>
</feature>
<dbReference type="InParanoid" id="A9WB98"/>
<dbReference type="Pfam" id="PF12697">
    <property type="entry name" value="Abhydrolase_6"/>
    <property type="match status" value="1"/>
</dbReference>
<dbReference type="GO" id="GO:0016787">
    <property type="term" value="F:hydrolase activity"/>
    <property type="evidence" value="ECO:0007669"/>
    <property type="project" value="UniProtKB-KW"/>
</dbReference>
<dbReference type="SUPFAM" id="SSF53474">
    <property type="entry name" value="alpha/beta-Hydrolases"/>
    <property type="match status" value="1"/>
</dbReference>
<dbReference type="PANTHER" id="PTHR46438">
    <property type="entry name" value="ALPHA/BETA-HYDROLASES SUPERFAMILY PROTEIN"/>
    <property type="match status" value="1"/>
</dbReference>
<gene>
    <name evidence="2" type="ordered locus">Caur_3713</name>
</gene>
<dbReference type="eggNOG" id="COG2267">
    <property type="taxonomic scope" value="Bacteria"/>
</dbReference>
<organism evidence="2 3">
    <name type="scientific">Chloroflexus aurantiacus (strain ATCC 29366 / DSM 635 / J-10-fl)</name>
    <dbReference type="NCBI Taxonomy" id="324602"/>
    <lineage>
        <taxon>Bacteria</taxon>
        <taxon>Bacillati</taxon>
        <taxon>Chloroflexota</taxon>
        <taxon>Chloroflexia</taxon>
        <taxon>Chloroflexales</taxon>
        <taxon>Chloroflexineae</taxon>
        <taxon>Chloroflexaceae</taxon>
        <taxon>Chloroflexus</taxon>
    </lineage>
</organism>
<accession>A9WB98</accession>
<name>A9WB98_CHLAA</name>
<dbReference type="InterPro" id="IPR029058">
    <property type="entry name" value="AB_hydrolase_fold"/>
</dbReference>